<reference evidence="3 4" key="1">
    <citation type="journal article" date="2023" name="Proc. Natl. Acad. Sci. U.S.A.">
        <title>A global phylogenomic analysis of the shiitake genus Lentinula.</title>
        <authorList>
            <person name="Sierra-Patev S."/>
            <person name="Min B."/>
            <person name="Naranjo-Ortiz M."/>
            <person name="Looney B."/>
            <person name="Konkel Z."/>
            <person name="Slot J.C."/>
            <person name="Sakamoto Y."/>
            <person name="Steenwyk J.L."/>
            <person name="Rokas A."/>
            <person name="Carro J."/>
            <person name="Camarero S."/>
            <person name="Ferreira P."/>
            <person name="Molpeceres G."/>
            <person name="Ruiz-Duenas F.J."/>
            <person name="Serrano A."/>
            <person name="Henrissat B."/>
            <person name="Drula E."/>
            <person name="Hughes K.W."/>
            <person name="Mata J.L."/>
            <person name="Ishikawa N.K."/>
            <person name="Vargas-Isla R."/>
            <person name="Ushijima S."/>
            <person name="Smith C.A."/>
            <person name="Donoghue J."/>
            <person name="Ahrendt S."/>
            <person name="Andreopoulos W."/>
            <person name="He G."/>
            <person name="LaButti K."/>
            <person name="Lipzen A."/>
            <person name="Ng V."/>
            <person name="Riley R."/>
            <person name="Sandor L."/>
            <person name="Barry K."/>
            <person name="Martinez A.T."/>
            <person name="Xiao Y."/>
            <person name="Gibbons J.G."/>
            <person name="Terashima K."/>
            <person name="Grigoriev I.V."/>
            <person name="Hibbett D."/>
        </authorList>
    </citation>
    <scope>NUCLEOTIDE SEQUENCE [LARGE SCALE GENOMIC DNA]</scope>
    <source>
        <strain evidence="3 4">TFB7810</strain>
    </source>
</reference>
<gene>
    <name evidence="3" type="ORF">DFH05DRAFT_950187</name>
</gene>
<evidence type="ECO:0000313" key="4">
    <source>
        <dbReference type="Proteomes" id="UP001142393"/>
    </source>
</evidence>
<evidence type="ECO:0000313" key="3">
    <source>
        <dbReference type="EMBL" id="KAJ3746466.1"/>
    </source>
</evidence>
<proteinExistence type="predicted"/>
<feature type="region of interest" description="Disordered" evidence="1">
    <location>
        <begin position="157"/>
        <end position="192"/>
    </location>
</feature>
<name>A0A9W8TZ93_9AGAR</name>
<accession>A0A9W8TZ93</accession>
<keyword evidence="2" id="KW-1133">Transmembrane helix</keyword>
<organism evidence="3 4">
    <name type="scientific">Lentinula detonsa</name>
    <dbReference type="NCBI Taxonomy" id="2804962"/>
    <lineage>
        <taxon>Eukaryota</taxon>
        <taxon>Fungi</taxon>
        <taxon>Dikarya</taxon>
        <taxon>Basidiomycota</taxon>
        <taxon>Agaricomycotina</taxon>
        <taxon>Agaricomycetes</taxon>
        <taxon>Agaricomycetidae</taxon>
        <taxon>Agaricales</taxon>
        <taxon>Marasmiineae</taxon>
        <taxon>Omphalotaceae</taxon>
        <taxon>Lentinula</taxon>
    </lineage>
</organism>
<comment type="caution">
    <text evidence="3">The sequence shown here is derived from an EMBL/GenBank/DDBJ whole genome shotgun (WGS) entry which is preliminary data.</text>
</comment>
<evidence type="ECO:0000256" key="1">
    <source>
        <dbReference type="SAM" id="MobiDB-lite"/>
    </source>
</evidence>
<keyword evidence="2" id="KW-0472">Membrane</keyword>
<feature type="compositionally biased region" description="Polar residues" evidence="1">
    <location>
        <begin position="163"/>
        <end position="176"/>
    </location>
</feature>
<feature type="transmembrane region" description="Helical" evidence="2">
    <location>
        <begin position="32"/>
        <end position="53"/>
    </location>
</feature>
<evidence type="ECO:0000256" key="2">
    <source>
        <dbReference type="SAM" id="Phobius"/>
    </source>
</evidence>
<dbReference type="Proteomes" id="UP001142393">
    <property type="component" value="Unassembled WGS sequence"/>
</dbReference>
<keyword evidence="2" id="KW-0812">Transmembrane</keyword>
<sequence>MHLPIPCSSPVEISNFLGFSPKFTNSSPTCSLYLLTFIGLAILAVAVSFKYFLARKPRTKQGQLVNHQLEKERTQTFQRRTWITFINGWDGIHWPVTLTVPPTSTSVGRGVGLNGAVLGKQMSHPIRNNSSFDQRLPTIYQSKEPISMAKMIMSRHTFRRPSSPVQTTSQATTRHSATPPLSPAPSKPQSMV</sequence>
<dbReference type="AlphaFoldDB" id="A0A9W8TZ93"/>
<dbReference type="EMBL" id="JANVFU010000004">
    <property type="protein sequence ID" value="KAJ3746466.1"/>
    <property type="molecule type" value="Genomic_DNA"/>
</dbReference>
<keyword evidence="4" id="KW-1185">Reference proteome</keyword>
<protein>
    <submittedName>
        <fullName evidence="3">Uncharacterized protein</fullName>
    </submittedName>
</protein>